<protein>
    <submittedName>
        <fullName evidence="1">Uncharacterized protein</fullName>
    </submittedName>
</protein>
<evidence type="ECO:0000313" key="1">
    <source>
        <dbReference type="EMBL" id="JAH36739.1"/>
    </source>
</evidence>
<dbReference type="AlphaFoldDB" id="A0A0E9S5S3"/>
<reference evidence="1" key="1">
    <citation type="submission" date="2014-11" db="EMBL/GenBank/DDBJ databases">
        <authorList>
            <person name="Amaro Gonzalez C."/>
        </authorList>
    </citation>
    <scope>NUCLEOTIDE SEQUENCE</scope>
</reference>
<dbReference type="EMBL" id="GBXM01071838">
    <property type="protein sequence ID" value="JAH36739.1"/>
    <property type="molecule type" value="Transcribed_RNA"/>
</dbReference>
<sequence length="39" mass="4460">MSSVNGAEYPPEKASHCVLGYNQHWIPLAPCFLNVIFYY</sequence>
<reference evidence="1" key="2">
    <citation type="journal article" date="2015" name="Fish Shellfish Immunol.">
        <title>Early steps in the European eel (Anguilla anguilla)-Vibrio vulnificus interaction in the gills: Role of the RtxA13 toxin.</title>
        <authorList>
            <person name="Callol A."/>
            <person name="Pajuelo D."/>
            <person name="Ebbesson L."/>
            <person name="Teles M."/>
            <person name="MacKenzie S."/>
            <person name="Amaro C."/>
        </authorList>
    </citation>
    <scope>NUCLEOTIDE SEQUENCE</scope>
</reference>
<name>A0A0E9S5S3_ANGAN</name>
<proteinExistence type="predicted"/>
<organism evidence="1">
    <name type="scientific">Anguilla anguilla</name>
    <name type="common">European freshwater eel</name>
    <name type="synonym">Muraena anguilla</name>
    <dbReference type="NCBI Taxonomy" id="7936"/>
    <lineage>
        <taxon>Eukaryota</taxon>
        <taxon>Metazoa</taxon>
        <taxon>Chordata</taxon>
        <taxon>Craniata</taxon>
        <taxon>Vertebrata</taxon>
        <taxon>Euteleostomi</taxon>
        <taxon>Actinopterygii</taxon>
        <taxon>Neopterygii</taxon>
        <taxon>Teleostei</taxon>
        <taxon>Anguilliformes</taxon>
        <taxon>Anguillidae</taxon>
        <taxon>Anguilla</taxon>
    </lineage>
</organism>
<accession>A0A0E9S5S3</accession>